<dbReference type="EMBL" id="BSRI01000001">
    <property type="protein sequence ID" value="GLV53219.1"/>
    <property type="molecule type" value="Genomic_DNA"/>
</dbReference>
<keyword evidence="2" id="KW-1185">Reference proteome</keyword>
<protein>
    <submittedName>
        <fullName evidence="1">Uncharacterized protein</fullName>
    </submittedName>
</protein>
<gene>
    <name evidence="1" type="ORF">KDH_00740</name>
</gene>
<evidence type="ECO:0000313" key="1">
    <source>
        <dbReference type="EMBL" id="GLV53219.1"/>
    </source>
</evidence>
<comment type="caution">
    <text evidence="1">The sequence shown here is derived from an EMBL/GenBank/DDBJ whole genome shotgun (WGS) entry which is preliminary data.</text>
</comment>
<proteinExistence type="predicted"/>
<dbReference type="Proteomes" id="UP001344906">
    <property type="component" value="Unassembled WGS sequence"/>
</dbReference>
<accession>A0ABQ6FJ77</accession>
<organism evidence="1 2">
    <name type="scientific">Dictyobacter halimunensis</name>
    <dbReference type="NCBI Taxonomy" id="3026934"/>
    <lineage>
        <taxon>Bacteria</taxon>
        <taxon>Bacillati</taxon>
        <taxon>Chloroflexota</taxon>
        <taxon>Ktedonobacteria</taxon>
        <taxon>Ktedonobacterales</taxon>
        <taxon>Dictyobacteraceae</taxon>
        <taxon>Dictyobacter</taxon>
    </lineage>
</organism>
<reference evidence="1 2" key="1">
    <citation type="submission" date="2023-02" db="EMBL/GenBank/DDBJ databases">
        <title>Dictyobacter halimunensis sp. nov., a new member of the class Ktedonobacteria from forest soil in a geothermal area.</title>
        <authorList>
            <person name="Rachmania M.K."/>
            <person name="Ningsih F."/>
            <person name="Sakai Y."/>
            <person name="Yabe S."/>
            <person name="Yokota A."/>
            <person name="Sjamsuridzal W."/>
        </authorList>
    </citation>
    <scope>NUCLEOTIDE SEQUENCE [LARGE SCALE GENOMIC DNA]</scope>
    <source>
        <strain evidence="1 2">S3.2.2.5</strain>
    </source>
</reference>
<evidence type="ECO:0000313" key="2">
    <source>
        <dbReference type="Proteomes" id="UP001344906"/>
    </source>
</evidence>
<sequence length="56" mass="6157">MIASVNVRCGEGITDAGEHFTFGAQASLRGVLSEWRSVEEGRKKERRVAVTHKSVL</sequence>
<name>A0ABQ6FJ77_9CHLR</name>